<feature type="transmembrane region" description="Helical" evidence="6">
    <location>
        <begin position="73"/>
        <end position="90"/>
    </location>
</feature>
<evidence type="ECO:0000256" key="4">
    <source>
        <dbReference type="ARBA" id="ARBA00022989"/>
    </source>
</evidence>
<keyword evidence="2" id="KW-1003">Cell membrane</keyword>
<evidence type="ECO:0000256" key="2">
    <source>
        <dbReference type="ARBA" id="ARBA00022475"/>
    </source>
</evidence>
<name>A0A2P8ENB9_9GAMM</name>
<dbReference type="GO" id="GO:0005886">
    <property type="term" value="C:plasma membrane"/>
    <property type="evidence" value="ECO:0007669"/>
    <property type="project" value="UniProtKB-SubCell"/>
</dbReference>
<dbReference type="PANTHER" id="PTHR30086">
    <property type="entry name" value="ARGININE EXPORTER PROTEIN ARGO"/>
    <property type="match status" value="1"/>
</dbReference>
<dbReference type="GO" id="GO:0033228">
    <property type="term" value="P:cysteine export across plasma membrane"/>
    <property type="evidence" value="ECO:0007669"/>
    <property type="project" value="TreeGrafter"/>
</dbReference>
<dbReference type="InterPro" id="IPR001123">
    <property type="entry name" value="LeuE-type"/>
</dbReference>
<proteinExistence type="predicted"/>
<dbReference type="RefSeq" id="WP_106593003.1">
    <property type="nucleotide sequence ID" value="NZ_PYGI01000024.1"/>
</dbReference>
<feature type="transmembrane region" description="Helical" evidence="6">
    <location>
        <begin position="181"/>
        <end position="199"/>
    </location>
</feature>
<dbReference type="GO" id="GO:0015171">
    <property type="term" value="F:amino acid transmembrane transporter activity"/>
    <property type="evidence" value="ECO:0007669"/>
    <property type="project" value="TreeGrafter"/>
</dbReference>
<dbReference type="PANTHER" id="PTHR30086:SF20">
    <property type="entry name" value="ARGININE EXPORTER PROTEIN ARGO-RELATED"/>
    <property type="match status" value="1"/>
</dbReference>
<evidence type="ECO:0000256" key="1">
    <source>
        <dbReference type="ARBA" id="ARBA00004651"/>
    </source>
</evidence>
<keyword evidence="5 6" id="KW-0472">Membrane</keyword>
<keyword evidence="4 6" id="KW-1133">Transmembrane helix</keyword>
<comment type="subcellular location">
    <subcellularLocation>
        <location evidence="1">Cell membrane</location>
        <topology evidence="1">Multi-pass membrane protein</topology>
    </subcellularLocation>
</comment>
<evidence type="ECO:0000313" key="7">
    <source>
        <dbReference type="EMBL" id="PSL10973.1"/>
    </source>
</evidence>
<evidence type="ECO:0000256" key="5">
    <source>
        <dbReference type="ARBA" id="ARBA00023136"/>
    </source>
</evidence>
<evidence type="ECO:0000256" key="3">
    <source>
        <dbReference type="ARBA" id="ARBA00022692"/>
    </source>
</evidence>
<feature type="transmembrane region" description="Helical" evidence="6">
    <location>
        <begin position="143"/>
        <end position="169"/>
    </location>
</feature>
<dbReference type="Proteomes" id="UP000242133">
    <property type="component" value="Unassembled WGS sequence"/>
</dbReference>
<evidence type="ECO:0000256" key="6">
    <source>
        <dbReference type="SAM" id="Phobius"/>
    </source>
</evidence>
<sequence>MLNTILSMLAFALIGAITPGPVNIIATSSGATYGMVRTFPHVLGATLGYTLVVLTSGFLVAQMGRLLPLFTEGLLYLGSAFLLYMAYRIATMRPLDTLGEVTAITAPKLTEGALVQLLNPKAWMVSTSGVALFVSNQADSLQWLLIFGTVSFCMCLLGVGFWAVAGQLFHTLLGKPGRQTVFNRALGGILAATVIVMLTES</sequence>
<dbReference type="AlphaFoldDB" id="A0A2P8ENB9"/>
<accession>A0A2P8ENB9</accession>
<evidence type="ECO:0000313" key="8">
    <source>
        <dbReference type="Proteomes" id="UP000242133"/>
    </source>
</evidence>
<keyword evidence="3 6" id="KW-0812">Transmembrane</keyword>
<dbReference type="Pfam" id="PF01810">
    <property type="entry name" value="LysE"/>
    <property type="match status" value="1"/>
</dbReference>
<reference evidence="7 8" key="1">
    <citation type="submission" date="2018-03" db="EMBL/GenBank/DDBJ databases">
        <title>Genomic Encyclopedia of Archaeal and Bacterial Type Strains, Phase II (KMG-II): from individual species to whole genera.</title>
        <authorList>
            <person name="Goeker M."/>
        </authorList>
    </citation>
    <scope>NUCLEOTIDE SEQUENCE [LARGE SCALE GENOMIC DNA]</scope>
    <source>
        <strain evidence="7 8">DSM 17586</strain>
    </source>
</reference>
<feature type="transmembrane region" description="Helical" evidence="6">
    <location>
        <begin position="42"/>
        <end position="61"/>
    </location>
</feature>
<organism evidence="7 8">
    <name type="scientific">Marinobacterium halophilum</name>
    <dbReference type="NCBI Taxonomy" id="267374"/>
    <lineage>
        <taxon>Bacteria</taxon>
        <taxon>Pseudomonadati</taxon>
        <taxon>Pseudomonadota</taxon>
        <taxon>Gammaproteobacteria</taxon>
        <taxon>Oceanospirillales</taxon>
        <taxon>Oceanospirillaceae</taxon>
        <taxon>Marinobacterium</taxon>
    </lineage>
</organism>
<protein>
    <submittedName>
        <fullName evidence="7">Threonine/homoserine/homoserine lactone efflux protein</fullName>
    </submittedName>
</protein>
<keyword evidence="8" id="KW-1185">Reference proteome</keyword>
<dbReference type="EMBL" id="PYGI01000024">
    <property type="protein sequence ID" value="PSL10973.1"/>
    <property type="molecule type" value="Genomic_DNA"/>
</dbReference>
<dbReference type="OrthoDB" id="9812084at2"/>
<comment type="caution">
    <text evidence="7">The sequence shown here is derived from an EMBL/GenBank/DDBJ whole genome shotgun (WGS) entry which is preliminary data.</text>
</comment>
<gene>
    <name evidence="7" type="ORF">CLV44_12453</name>
</gene>